<organism evidence="1 2">
    <name type="scientific">Brucella gallinifaecis</name>
    <dbReference type="NCBI Taxonomy" id="215590"/>
    <lineage>
        <taxon>Bacteria</taxon>
        <taxon>Pseudomonadati</taxon>
        <taxon>Pseudomonadota</taxon>
        <taxon>Alphaproteobacteria</taxon>
        <taxon>Hyphomicrobiales</taxon>
        <taxon>Brucellaceae</taxon>
        <taxon>Brucella/Ochrobactrum group</taxon>
        <taxon>Brucella</taxon>
    </lineage>
</organism>
<proteinExistence type="predicted"/>
<keyword evidence="2" id="KW-1185">Reference proteome</keyword>
<reference evidence="1 2" key="1">
    <citation type="journal article" date="2003" name="Int. J. Syst. Evol. Microbiol.">
        <title>Towards a standardized format for the description of a novel species (of an established genus): Ochrobactrum gallinifaecis sp. nov.</title>
        <authorList>
            <person name="Kampfer P."/>
            <person name="Buczolits S."/>
            <person name="Albrecht A."/>
            <person name="Busse H.J."/>
            <person name="Stackebrandt E."/>
        </authorList>
    </citation>
    <scope>NUCLEOTIDE SEQUENCE [LARGE SCALE GENOMIC DNA]</scope>
    <source>
        <strain evidence="1 2">ISO 196</strain>
    </source>
</reference>
<dbReference type="RefSeq" id="WP_140903914.1">
    <property type="nucleotide sequence ID" value="NZ_JBHTMD010000020.1"/>
</dbReference>
<dbReference type="EMBL" id="VEWJ01000002">
    <property type="protein sequence ID" value="TPF76702.1"/>
    <property type="molecule type" value="Genomic_DNA"/>
</dbReference>
<accession>A0A502BQ81</accession>
<dbReference type="InterPro" id="IPR036388">
    <property type="entry name" value="WH-like_DNA-bd_sf"/>
</dbReference>
<dbReference type="Pfam" id="PF13730">
    <property type="entry name" value="HTH_36"/>
    <property type="match status" value="1"/>
</dbReference>
<sequence length="102" mass="11544">MSKKPSNPAAIYLQNRDNWIRLLVDDLDMAHTAVRVGLHLAMRINATDKDAWPSTATIAKMTGVSVRSVISALQSLEDGGYLLCARKRNIGNRYWLRFKWAE</sequence>
<dbReference type="AlphaFoldDB" id="A0A502BQ81"/>
<dbReference type="InterPro" id="IPR036390">
    <property type="entry name" value="WH_DNA-bd_sf"/>
</dbReference>
<comment type="caution">
    <text evidence="1">The sequence shown here is derived from an EMBL/GenBank/DDBJ whole genome shotgun (WGS) entry which is preliminary data.</text>
</comment>
<dbReference type="OrthoDB" id="8453733at2"/>
<gene>
    <name evidence="1" type="ORF">FHY56_04200</name>
</gene>
<name>A0A502BQ81_9HYPH</name>
<evidence type="ECO:0000313" key="1">
    <source>
        <dbReference type="EMBL" id="TPF76702.1"/>
    </source>
</evidence>
<evidence type="ECO:0000313" key="2">
    <source>
        <dbReference type="Proteomes" id="UP000315388"/>
    </source>
</evidence>
<dbReference type="Proteomes" id="UP000315388">
    <property type="component" value="Unassembled WGS sequence"/>
</dbReference>
<dbReference type="SUPFAM" id="SSF46785">
    <property type="entry name" value="Winged helix' DNA-binding domain"/>
    <property type="match status" value="1"/>
</dbReference>
<protein>
    <submittedName>
        <fullName evidence="1">Helix-turn-helix domain-containing protein</fullName>
    </submittedName>
</protein>
<dbReference type="Gene3D" id="1.10.10.10">
    <property type="entry name" value="Winged helix-like DNA-binding domain superfamily/Winged helix DNA-binding domain"/>
    <property type="match status" value="1"/>
</dbReference>